<keyword evidence="4" id="KW-0460">Magnesium</keyword>
<dbReference type="PANTHER" id="PTHR12103:SF12">
    <property type="entry name" value="FI20020P1"/>
    <property type="match status" value="1"/>
</dbReference>
<proteinExistence type="inferred from homology"/>
<dbReference type="Proteomes" id="UP000019132">
    <property type="component" value="Unassembled WGS sequence"/>
</dbReference>
<dbReference type="NCBIfam" id="TIGR02244">
    <property type="entry name" value="HAD-IG-Ncltidse"/>
    <property type="match status" value="1"/>
</dbReference>
<dbReference type="GO" id="GO:0008253">
    <property type="term" value="F:5'-nucleotidase activity"/>
    <property type="evidence" value="ECO:0007669"/>
    <property type="project" value="TreeGrafter"/>
</dbReference>
<protein>
    <submittedName>
        <fullName evidence="6">Uncharacterized protein</fullName>
    </submittedName>
</protein>
<dbReference type="eggNOG" id="KOG2470">
    <property type="taxonomic scope" value="Eukaryota"/>
</dbReference>
<dbReference type="AlphaFoldDB" id="K3WPG0"/>
<evidence type="ECO:0000313" key="7">
    <source>
        <dbReference type="Proteomes" id="UP000019132"/>
    </source>
</evidence>
<keyword evidence="2" id="KW-0479">Metal-binding</keyword>
<name>K3WPG0_GLOUD</name>
<dbReference type="SUPFAM" id="SSF56784">
    <property type="entry name" value="HAD-like"/>
    <property type="match status" value="1"/>
</dbReference>
<dbReference type="EMBL" id="GL376635">
    <property type="status" value="NOT_ANNOTATED_CDS"/>
    <property type="molecule type" value="Genomic_DNA"/>
</dbReference>
<organism evidence="6 7">
    <name type="scientific">Globisporangium ultimum (strain ATCC 200006 / CBS 805.95 / DAOM BR144)</name>
    <name type="common">Pythium ultimum</name>
    <dbReference type="NCBI Taxonomy" id="431595"/>
    <lineage>
        <taxon>Eukaryota</taxon>
        <taxon>Sar</taxon>
        <taxon>Stramenopiles</taxon>
        <taxon>Oomycota</taxon>
        <taxon>Peronosporomycetes</taxon>
        <taxon>Pythiales</taxon>
        <taxon>Pythiaceae</taxon>
        <taxon>Globisporangium</taxon>
    </lineage>
</organism>
<dbReference type="GO" id="GO:0046872">
    <property type="term" value="F:metal ion binding"/>
    <property type="evidence" value="ECO:0007669"/>
    <property type="project" value="UniProtKB-KW"/>
</dbReference>
<dbReference type="HOGENOM" id="CLU_017845_5_1_1"/>
<reference evidence="7" key="2">
    <citation type="submission" date="2010-04" db="EMBL/GenBank/DDBJ databases">
        <authorList>
            <person name="Buell R."/>
            <person name="Hamilton J."/>
            <person name="Hostetler J."/>
        </authorList>
    </citation>
    <scope>NUCLEOTIDE SEQUENCE [LARGE SCALE GENOMIC DNA]</scope>
    <source>
        <strain evidence="7">DAOM:BR144</strain>
    </source>
</reference>
<evidence type="ECO:0000256" key="5">
    <source>
        <dbReference type="SAM" id="Coils"/>
    </source>
</evidence>
<feature type="coiled-coil region" evidence="5">
    <location>
        <begin position="387"/>
        <end position="414"/>
    </location>
</feature>
<evidence type="ECO:0000256" key="1">
    <source>
        <dbReference type="ARBA" id="ARBA00009589"/>
    </source>
</evidence>
<keyword evidence="3" id="KW-0378">Hydrolase</keyword>
<dbReference type="Gene3D" id="3.40.50.1000">
    <property type="entry name" value="HAD superfamily/HAD-like"/>
    <property type="match status" value="1"/>
</dbReference>
<reference evidence="7" key="1">
    <citation type="journal article" date="2010" name="Genome Biol.">
        <title>Genome sequence of the necrotrophic plant pathogen Pythium ultimum reveals original pathogenicity mechanisms and effector repertoire.</title>
        <authorList>
            <person name="Levesque C.A."/>
            <person name="Brouwer H."/>
            <person name="Cano L."/>
            <person name="Hamilton J.P."/>
            <person name="Holt C."/>
            <person name="Huitema E."/>
            <person name="Raffaele S."/>
            <person name="Robideau G.P."/>
            <person name="Thines M."/>
            <person name="Win J."/>
            <person name="Zerillo M.M."/>
            <person name="Beakes G.W."/>
            <person name="Boore J.L."/>
            <person name="Busam D."/>
            <person name="Dumas B."/>
            <person name="Ferriera S."/>
            <person name="Fuerstenberg S.I."/>
            <person name="Gachon C.M."/>
            <person name="Gaulin E."/>
            <person name="Govers F."/>
            <person name="Grenville-Briggs L."/>
            <person name="Horner N."/>
            <person name="Hostetler J."/>
            <person name="Jiang R.H."/>
            <person name="Johnson J."/>
            <person name="Krajaejun T."/>
            <person name="Lin H."/>
            <person name="Meijer H.J."/>
            <person name="Moore B."/>
            <person name="Morris P."/>
            <person name="Phuntmart V."/>
            <person name="Puiu D."/>
            <person name="Shetty J."/>
            <person name="Stajich J.E."/>
            <person name="Tripathy S."/>
            <person name="Wawra S."/>
            <person name="van West P."/>
            <person name="Whitty B.R."/>
            <person name="Coutinho P.M."/>
            <person name="Henrissat B."/>
            <person name="Martin F."/>
            <person name="Thomas P.D."/>
            <person name="Tyler B.M."/>
            <person name="De Vries R.P."/>
            <person name="Kamoun S."/>
            <person name="Yandell M."/>
            <person name="Tisserat N."/>
            <person name="Buell C.R."/>
        </authorList>
    </citation>
    <scope>NUCLEOTIDE SEQUENCE</scope>
    <source>
        <strain evidence="7">DAOM:BR144</strain>
    </source>
</reference>
<dbReference type="EnsemblProtists" id="PYU1_T006852">
    <property type="protein sequence ID" value="PYU1_T006852"/>
    <property type="gene ID" value="PYU1_G006838"/>
</dbReference>
<dbReference type="InParanoid" id="K3WPG0"/>
<dbReference type="InterPro" id="IPR023214">
    <property type="entry name" value="HAD_sf"/>
</dbReference>
<reference evidence="6" key="3">
    <citation type="submission" date="2015-02" db="UniProtKB">
        <authorList>
            <consortium name="EnsemblProtists"/>
        </authorList>
    </citation>
    <scope>IDENTIFICATION</scope>
    <source>
        <strain evidence="6">DAOM BR144</strain>
    </source>
</reference>
<accession>K3WPG0</accession>
<dbReference type="InterPro" id="IPR008380">
    <property type="entry name" value="HAD-SF_hydro_IG_5-nucl"/>
</dbReference>
<comment type="similarity">
    <text evidence="1">Belongs to the 5'(3')-deoxyribonucleotidase family.</text>
</comment>
<sequence length="502" mass="58414">MAMRRALTAASALRRSGVFADSRHALATLTYLPKLHASIPANLTKIHDLVNEYERMVHAFVPDRKVQSNEVFANNHLRISNIDVVGFGEALKNHYYDYTLCHYTKELQHLIYSMAREYLVNKLRYPEGISVLQYDPSFAIRGLTIDTEKGLLCKISSHQKLSISSVFRGRQRLSRDEIMKLYEGSRHVSVHHRDNKMEPLNDLFSLAHACLFADVVQYLLEADIEYEPIAIVEDVRDAISQVHVSGMMHKAVAQDLEKYIEPNPMLLPLLERIRKSGKKMFICTNSSFPYIDAGLKYMIGDDWRELFDVVAVSARKPNFYTRHRAFRLLEPDIKQVQWQAVRELAPNKVYTQGSLHHLNRLTGWGRNRVLYIGELEDEIAVQQKPEYQFLAFQISALEELMRKIQNELRNERQSINHEFVSYLVDIHEELQTTMERMININFGSVFRADSYPSQFAFFVQRYVDIYSARLENLLEYPQSHSFYPERVNLPHEQKIGGLSHFV</sequence>
<dbReference type="VEuPathDB" id="FungiDB:PYU1_G006838"/>
<evidence type="ECO:0000256" key="4">
    <source>
        <dbReference type="ARBA" id="ARBA00022842"/>
    </source>
</evidence>
<keyword evidence="7" id="KW-1185">Reference proteome</keyword>
<evidence type="ECO:0000313" key="6">
    <source>
        <dbReference type="EnsemblProtists" id="PYU1_T006852"/>
    </source>
</evidence>
<dbReference type="Pfam" id="PF05761">
    <property type="entry name" value="5_nucleotid"/>
    <property type="match status" value="1"/>
</dbReference>
<dbReference type="InterPro" id="IPR036412">
    <property type="entry name" value="HAD-like_sf"/>
</dbReference>
<dbReference type="PANTHER" id="PTHR12103">
    <property type="entry name" value="5'-NUCLEOTIDASE DOMAIN-CONTAINING"/>
    <property type="match status" value="1"/>
</dbReference>
<evidence type="ECO:0000256" key="3">
    <source>
        <dbReference type="ARBA" id="ARBA00022801"/>
    </source>
</evidence>
<keyword evidence="5" id="KW-0175">Coiled coil</keyword>
<dbReference type="OMA" id="LWARGNR"/>
<evidence type="ECO:0000256" key="2">
    <source>
        <dbReference type="ARBA" id="ARBA00022723"/>
    </source>
</evidence>